<name>A0ABU9C6I4_9BURK</name>
<dbReference type="CDD" id="cd13578">
    <property type="entry name" value="PBP2_Bug27"/>
    <property type="match status" value="1"/>
</dbReference>
<keyword evidence="2" id="KW-0732">Signal</keyword>
<protein>
    <submittedName>
        <fullName evidence="3">Tripartite tricarboxylate transporter substrate binding protein</fullName>
    </submittedName>
</protein>
<dbReference type="Pfam" id="PF03401">
    <property type="entry name" value="TctC"/>
    <property type="match status" value="1"/>
</dbReference>
<feature type="signal peptide" evidence="2">
    <location>
        <begin position="1"/>
        <end position="35"/>
    </location>
</feature>
<evidence type="ECO:0000313" key="3">
    <source>
        <dbReference type="EMBL" id="MEK8047503.1"/>
    </source>
</evidence>
<dbReference type="RefSeq" id="WP_341399810.1">
    <property type="nucleotide sequence ID" value="NZ_JBBUTI010000009.1"/>
</dbReference>
<evidence type="ECO:0000256" key="1">
    <source>
        <dbReference type="ARBA" id="ARBA00006987"/>
    </source>
</evidence>
<comment type="caution">
    <text evidence="3">The sequence shown here is derived from an EMBL/GenBank/DDBJ whole genome shotgun (WGS) entry which is preliminary data.</text>
</comment>
<comment type="similarity">
    <text evidence="1">Belongs to the UPF0065 (bug) family.</text>
</comment>
<dbReference type="Proteomes" id="UP001379945">
    <property type="component" value="Unassembled WGS sequence"/>
</dbReference>
<dbReference type="InterPro" id="IPR006311">
    <property type="entry name" value="TAT_signal"/>
</dbReference>
<evidence type="ECO:0000313" key="4">
    <source>
        <dbReference type="Proteomes" id="UP001379945"/>
    </source>
</evidence>
<evidence type="ECO:0000256" key="2">
    <source>
        <dbReference type="SAM" id="SignalP"/>
    </source>
</evidence>
<proteinExistence type="inferred from homology"/>
<keyword evidence="4" id="KW-1185">Reference proteome</keyword>
<gene>
    <name evidence="3" type="ORF">AACH00_14160</name>
</gene>
<dbReference type="PANTHER" id="PTHR42928">
    <property type="entry name" value="TRICARBOXYLATE-BINDING PROTEIN"/>
    <property type="match status" value="1"/>
</dbReference>
<dbReference type="PROSITE" id="PS51318">
    <property type="entry name" value="TAT"/>
    <property type="match status" value="1"/>
</dbReference>
<organism evidence="3 4">
    <name type="scientific">Ideonella margarita</name>
    <dbReference type="NCBI Taxonomy" id="2984191"/>
    <lineage>
        <taxon>Bacteria</taxon>
        <taxon>Pseudomonadati</taxon>
        <taxon>Pseudomonadota</taxon>
        <taxon>Betaproteobacteria</taxon>
        <taxon>Burkholderiales</taxon>
        <taxon>Sphaerotilaceae</taxon>
        <taxon>Ideonella</taxon>
    </lineage>
</organism>
<dbReference type="EMBL" id="JBBUTI010000009">
    <property type="protein sequence ID" value="MEK8047503.1"/>
    <property type="molecule type" value="Genomic_DNA"/>
</dbReference>
<feature type="chain" id="PRO_5045884831" evidence="2">
    <location>
        <begin position="36"/>
        <end position="335"/>
    </location>
</feature>
<dbReference type="Gene3D" id="3.40.190.150">
    <property type="entry name" value="Bordetella uptake gene, domain 1"/>
    <property type="match status" value="1"/>
</dbReference>
<reference evidence="3 4" key="1">
    <citation type="submission" date="2024-04" db="EMBL/GenBank/DDBJ databases">
        <title>Novel species of the genus Ideonella isolated from streams.</title>
        <authorList>
            <person name="Lu H."/>
        </authorList>
    </citation>
    <scope>NUCLEOTIDE SEQUENCE [LARGE SCALE GENOMIC DNA]</scope>
    <source>
        <strain evidence="3 4">LYT19W</strain>
    </source>
</reference>
<dbReference type="SUPFAM" id="SSF53850">
    <property type="entry name" value="Periplasmic binding protein-like II"/>
    <property type="match status" value="1"/>
</dbReference>
<dbReference type="InterPro" id="IPR005064">
    <property type="entry name" value="BUG"/>
</dbReference>
<dbReference type="Gene3D" id="3.40.190.10">
    <property type="entry name" value="Periplasmic binding protein-like II"/>
    <property type="match status" value="1"/>
</dbReference>
<dbReference type="InterPro" id="IPR042100">
    <property type="entry name" value="Bug_dom1"/>
</dbReference>
<dbReference type="PANTHER" id="PTHR42928:SF5">
    <property type="entry name" value="BLR1237 PROTEIN"/>
    <property type="match status" value="1"/>
</dbReference>
<dbReference type="PIRSF" id="PIRSF017082">
    <property type="entry name" value="YflP"/>
    <property type="match status" value="1"/>
</dbReference>
<accession>A0ABU9C6I4</accession>
<sequence>MNKKTLTRRAALGATLAAPLLAGALSLALPRAAHAQTYPDKPVRIVHGFAAGGNADAVARILGTDLARILGQQVLVEPKPGAGGTIAAGSVASAKPDGYTLLLATGGHAIAGALYDKLPYDTVRSFQPLASLTSFPFLVVTNAGNPATTLPELLQGAKSRNKQLNFGTAGIGTGQHLTGELLAQRSGGAMMHVPYRGESASITAILGNEVDFVVVAPTAAISHIKAGKLRALATSGGSRWNGLPDVKTVAEQGLAGFEVRSWTGLLAPAGTPKPVTDRLQAAIQQALKDEALVARLVEVTGGDVVAGGPQEFQRLIETDLKRWSQLVKEAKIQKD</sequence>